<dbReference type="PANTHER" id="PTHR46797:SF1">
    <property type="entry name" value="METHYLPHOSPHONATE SYNTHASE"/>
    <property type="match status" value="1"/>
</dbReference>
<protein>
    <recommendedName>
        <fullName evidence="2">HTH cro/C1-type domain-containing protein</fullName>
    </recommendedName>
</protein>
<dbReference type="InterPro" id="IPR001387">
    <property type="entry name" value="Cro/C1-type_HTH"/>
</dbReference>
<dbReference type="InterPro" id="IPR050807">
    <property type="entry name" value="TransReg_Diox_bact_type"/>
</dbReference>
<proteinExistence type="predicted"/>
<dbReference type="InterPro" id="IPR010982">
    <property type="entry name" value="Lambda_DNA-bd_dom_sf"/>
</dbReference>
<dbReference type="CDD" id="cd00093">
    <property type="entry name" value="HTH_XRE"/>
    <property type="match status" value="1"/>
</dbReference>
<organism evidence="3">
    <name type="scientific">termite gut metagenome</name>
    <dbReference type="NCBI Taxonomy" id="433724"/>
    <lineage>
        <taxon>unclassified sequences</taxon>
        <taxon>metagenomes</taxon>
        <taxon>organismal metagenomes</taxon>
    </lineage>
</organism>
<evidence type="ECO:0000259" key="2">
    <source>
        <dbReference type="PROSITE" id="PS50943"/>
    </source>
</evidence>
<gene>
    <name evidence="3" type="ORF">EZS27_036926</name>
</gene>
<sequence length="86" mass="9893">CNKVNVEIKSKIGQRIKFFREQISMSQKDLVYTADLDWSYIASTESGYRNISIVNIKKIANALNVSLKNFFNATEFDFISGSKYIE</sequence>
<keyword evidence="1" id="KW-0238">DNA-binding</keyword>
<evidence type="ECO:0000256" key="1">
    <source>
        <dbReference type="ARBA" id="ARBA00023125"/>
    </source>
</evidence>
<dbReference type="Gene3D" id="1.10.260.40">
    <property type="entry name" value="lambda repressor-like DNA-binding domains"/>
    <property type="match status" value="1"/>
</dbReference>
<feature type="non-terminal residue" evidence="3">
    <location>
        <position position="1"/>
    </location>
</feature>
<dbReference type="Pfam" id="PF12844">
    <property type="entry name" value="HTH_19"/>
    <property type="match status" value="1"/>
</dbReference>
<evidence type="ECO:0000313" key="3">
    <source>
        <dbReference type="EMBL" id="KAA6312078.1"/>
    </source>
</evidence>
<dbReference type="GO" id="GO:0005829">
    <property type="term" value="C:cytosol"/>
    <property type="evidence" value="ECO:0007669"/>
    <property type="project" value="TreeGrafter"/>
</dbReference>
<dbReference type="EMBL" id="SNRY01006669">
    <property type="protein sequence ID" value="KAA6312078.1"/>
    <property type="molecule type" value="Genomic_DNA"/>
</dbReference>
<dbReference type="GO" id="GO:0003700">
    <property type="term" value="F:DNA-binding transcription factor activity"/>
    <property type="evidence" value="ECO:0007669"/>
    <property type="project" value="TreeGrafter"/>
</dbReference>
<dbReference type="SMART" id="SM00530">
    <property type="entry name" value="HTH_XRE"/>
    <property type="match status" value="1"/>
</dbReference>
<dbReference type="AlphaFoldDB" id="A0A5J4PTH5"/>
<dbReference type="PANTHER" id="PTHR46797">
    <property type="entry name" value="HTH-TYPE TRANSCRIPTIONAL REGULATOR"/>
    <property type="match status" value="1"/>
</dbReference>
<dbReference type="PROSITE" id="PS50943">
    <property type="entry name" value="HTH_CROC1"/>
    <property type="match status" value="1"/>
</dbReference>
<feature type="domain" description="HTH cro/C1-type" evidence="2">
    <location>
        <begin position="16"/>
        <end position="70"/>
    </location>
</feature>
<name>A0A5J4PTH5_9ZZZZ</name>
<comment type="caution">
    <text evidence="3">The sequence shown here is derived from an EMBL/GenBank/DDBJ whole genome shotgun (WGS) entry which is preliminary data.</text>
</comment>
<reference evidence="3" key="1">
    <citation type="submission" date="2019-03" db="EMBL/GenBank/DDBJ databases">
        <title>Single cell metagenomics reveals metabolic interactions within the superorganism composed of flagellate Streblomastix strix and complex community of Bacteroidetes bacteria on its surface.</title>
        <authorList>
            <person name="Treitli S.C."/>
            <person name="Kolisko M."/>
            <person name="Husnik F."/>
            <person name="Keeling P."/>
            <person name="Hampl V."/>
        </authorList>
    </citation>
    <scope>NUCLEOTIDE SEQUENCE</scope>
    <source>
        <strain evidence="3">STM</strain>
    </source>
</reference>
<dbReference type="GO" id="GO:0003677">
    <property type="term" value="F:DNA binding"/>
    <property type="evidence" value="ECO:0007669"/>
    <property type="project" value="UniProtKB-KW"/>
</dbReference>
<accession>A0A5J4PTH5</accession>
<dbReference type="SUPFAM" id="SSF47413">
    <property type="entry name" value="lambda repressor-like DNA-binding domains"/>
    <property type="match status" value="1"/>
</dbReference>